<evidence type="ECO:0000313" key="2">
    <source>
        <dbReference type="EMBL" id="KAF9782711.1"/>
    </source>
</evidence>
<dbReference type="OrthoDB" id="2662502at2759"/>
<proteinExistence type="predicted"/>
<name>A0A9P6HD23_9AGAM</name>
<dbReference type="AlphaFoldDB" id="A0A9P6HD23"/>
<feature type="region of interest" description="Disordered" evidence="1">
    <location>
        <begin position="72"/>
        <end position="106"/>
    </location>
</feature>
<dbReference type="InterPro" id="IPR046521">
    <property type="entry name" value="DUF6698"/>
</dbReference>
<dbReference type="EMBL" id="WIUZ02000011">
    <property type="protein sequence ID" value="KAF9782711.1"/>
    <property type="molecule type" value="Genomic_DNA"/>
</dbReference>
<feature type="region of interest" description="Disordered" evidence="1">
    <location>
        <begin position="1"/>
        <end position="33"/>
    </location>
</feature>
<reference evidence="2" key="1">
    <citation type="journal article" date="2020" name="Nat. Commun.">
        <title>Large-scale genome sequencing of mycorrhizal fungi provides insights into the early evolution of symbiotic traits.</title>
        <authorList>
            <person name="Miyauchi S."/>
            <person name="Kiss E."/>
            <person name="Kuo A."/>
            <person name="Drula E."/>
            <person name="Kohler A."/>
            <person name="Sanchez-Garcia M."/>
            <person name="Morin E."/>
            <person name="Andreopoulos B."/>
            <person name="Barry K.W."/>
            <person name="Bonito G."/>
            <person name="Buee M."/>
            <person name="Carver A."/>
            <person name="Chen C."/>
            <person name="Cichocki N."/>
            <person name="Clum A."/>
            <person name="Culley D."/>
            <person name="Crous P.W."/>
            <person name="Fauchery L."/>
            <person name="Girlanda M."/>
            <person name="Hayes R.D."/>
            <person name="Keri Z."/>
            <person name="LaButti K."/>
            <person name="Lipzen A."/>
            <person name="Lombard V."/>
            <person name="Magnuson J."/>
            <person name="Maillard F."/>
            <person name="Murat C."/>
            <person name="Nolan M."/>
            <person name="Ohm R.A."/>
            <person name="Pangilinan J."/>
            <person name="Pereira M.F."/>
            <person name="Perotto S."/>
            <person name="Peter M."/>
            <person name="Pfister S."/>
            <person name="Riley R."/>
            <person name="Sitrit Y."/>
            <person name="Stielow J.B."/>
            <person name="Szollosi G."/>
            <person name="Zifcakova L."/>
            <person name="Stursova M."/>
            <person name="Spatafora J.W."/>
            <person name="Tedersoo L."/>
            <person name="Vaario L.M."/>
            <person name="Yamada A."/>
            <person name="Yan M."/>
            <person name="Wang P."/>
            <person name="Xu J."/>
            <person name="Bruns T."/>
            <person name="Baldrian P."/>
            <person name="Vilgalys R."/>
            <person name="Dunand C."/>
            <person name="Henrissat B."/>
            <person name="Grigoriev I.V."/>
            <person name="Hibbett D."/>
            <person name="Nagy L.G."/>
            <person name="Martin F.M."/>
        </authorList>
    </citation>
    <scope>NUCLEOTIDE SEQUENCE</scope>
    <source>
        <strain evidence="2">UH-Tt-Lm1</strain>
    </source>
</reference>
<feature type="region of interest" description="Disordered" evidence="1">
    <location>
        <begin position="263"/>
        <end position="288"/>
    </location>
</feature>
<dbReference type="Pfam" id="PF20414">
    <property type="entry name" value="DUF6698"/>
    <property type="match status" value="1"/>
</dbReference>
<comment type="caution">
    <text evidence="2">The sequence shown here is derived from an EMBL/GenBank/DDBJ whole genome shotgun (WGS) entry which is preliminary data.</text>
</comment>
<dbReference type="Proteomes" id="UP000736335">
    <property type="component" value="Unassembled WGS sequence"/>
</dbReference>
<evidence type="ECO:0000256" key="1">
    <source>
        <dbReference type="SAM" id="MobiDB-lite"/>
    </source>
</evidence>
<reference evidence="2" key="2">
    <citation type="submission" date="2020-11" db="EMBL/GenBank/DDBJ databases">
        <authorList>
            <consortium name="DOE Joint Genome Institute"/>
            <person name="Kuo A."/>
            <person name="Miyauchi S."/>
            <person name="Kiss E."/>
            <person name="Drula E."/>
            <person name="Kohler A."/>
            <person name="Sanchez-Garcia M."/>
            <person name="Andreopoulos B."/>
            <person name="Barry K.W."/>
            <person name="Bonito G."/>
            <person name="Buee M."/>
            <person name="Carver A."/>
            <person name="Chen C."/>
            <person name="Cichocki N."/>
            <person name="Clum A."/>
            <person name="Culley D."/>
            <person name="Crous P.W."/>
            <person name="Fauchery L."/>
            <person name="Girlanda M."/>
            <person name="Hayes R."/>
            <person name="Keri Z."/>
            <person name="Labutti K."/>
            <person name="Lipzen A."/>
            <person name="Lombard V."/>
            <person name="Magnuson J."/>
            <person name="Maillard F."/>
            <person name="Morin E."/>
            <person name="Murat C."/>
            <person name="Nolan M."/>
            <person name="Ohm R."/>
            <person name="Pangilinan J."/>
            <person name="Pereira M."/>
            <person name="Perotto S."/>
            <person name="Peter M."/>
            <person name="Riley R."/>
            <person name="Sitrit Y."/>
            <person name="Stielow B."/>
            <person name="Szollosi G."/>
            <person name="Zifcakova L."/>
            <person name="Stursova M."/>
            <person name="Spatafora J.W."/>
            <person name="Tedersoo L."/>
            <person name="Vaario L.-M."/>
            <person name="Yamada A."/>
            <person name="Yan M."/>
            <person name="Wang P."/>
            <person name="Xu J."/>
            <person name="Bruns T."/>
            <person name="Baldrian P."/>
            <person name="Vilgalys R."/>
            <person name="Henrissat B."/>
            <person name="Grigoriev I.V."/>
            <person name="Hibbett D."/>
            <person name="Nagy L.G."/>
            <person name="Martin F.M."/>
        </authorList>
    </citation>
    <scope>NUCLEOTIDE SEQUENCE</scope>
    <source>
        <strain evidence="2">UH-Tt-Lm1</strain>
    </source>
</reference>
<evidence type="ECO:0000313" key="3">
    <source>
        <dbReference type="Proteomes" id="UP000736335"/>
    </source>
</evidence>
<sequence>MPPPDRGNSAGPGDAGDNIPPPSSNDDCGQAEKDIIDQKELRRCGRGIRRLVTLCGTVTQLVAEYDRRLLRPESDNNNTNGDDGNSDEDDEDIPPEKREEVRSRRDRDYQSYLELAKLVLALKVRITNPHQEARMLYYARLLDCANNARSDDTARVKPNIANLLNNRANNPASPPLDLETRDTRGLQNNFTGRLICPIKYDWEDPVVRAKIRDCVDGHNASDDYWLRCLYEGEKGDPEDVEKGFLKSALLVKTFQMIFTSPSSARGNLDAEPVPERRERRKKAPSKCPPVAEQLRMDGQVTTRSIAYVAVQLHFALCDATHWMNHYNGFNYEEFYEFIIDFFEADQTPEGKAASTELLNWWNIQVFPRSAATRAALSISARQSSLTVLREQRRARLSRIPSWLLSK</sequence>
<organism evidence="2 3">
    <name type="scientific">Thelephora terrestris</name>
    <dbReference type="NCBI Taxonomy" id="56493"/>
    <lineage>
        <taxon>Eukaryota</taxon>
        <taxon>Fungi</taxon>
        <taxon>Dikarya</taxon>
        <taxon>Basidiomycota</taxon>
        <taxon>Agaricomycotina</taxon>
        <taxon>Agaricomycetes</taxon>
        <taxon>Thelephorales</taxon>
        <taxon>Thelephoraceae</taxon>
        <taxon>Thelephora</taxon>
    </lineage>
</organism>
<gene>
    <name evidence="2" type="ORF">BJ322DRAFT_1110599</name>
</gene>
<feature type="compositionally biased region" description="Acidic residues" evidence="1">
    <location>
        <begin position="84"/>
        <end position="93"/>
    </location>
</feature>
<protein>
    <submittedName>
        <fullName evidence="2">Uncharacterized protein</fullName>
    </submittedName>
</protein>
<accession>A0A9P6HD23</accession>
<keyword evidence="3" id="KW-1185">Reference proteome</keyword>
<feature type="compositionally biased region" description="Basic and acidic residues" evidence="1">
    <location>
        <begin position="94"/>
        <end position="106"/>
    </location>
</feature>